<dbReference type="PANTHER" id="PTHR30629:SF2">
    <property type="entry name" value="PROPHAGE INTEGRASE INTS-RELATED"/>
    <property type="match status" value="1"/>
</dbReference>
<dbReference type="InterPro" id="IPR002104">
    <property type="entry name" value="Integrase_catalytic"/>
</dbReference>
<dbReference type="GO" id="GO:0003677">
    <property type="term" value="F:DNA binding"/>
    <property type="evidence" value="ECO:0007669"/>
    <property type="project" value="UniProtKB-KW"/>
</dbReference>
<accession>A0A5C5VAI3</accession>
<evidence type="ECO:0000259" key="5">
    <source>
        <dbReference type="PROSITE" id="PS51898"/>
    </source>
</evidence>
<keyword evidence="3" id="KW-0238">DNA-binding</keyword>
<proteinExistence type="inferred from homology"/>
<organism evidence="6 7">
    <name type="scientific">Posidoniimonas corsicana</name>
    <dbReference type="NCBI Taxonomy" id="1938618"/>
    <lineage>
        <taxon>Bacteria</taxon>
        <taxon>Pseudomonadati</taxon>
        <taxon>Planctomycetota</taxon>
        <taxon>Planctomycetia</taxon>
        <taxon>Pirellulales</taxon>
        <taxon>Lacipirellulaceae</taxon>
        <taxon>Posidoniimonas</taxon>
    </lineage>
</organism>
<dbReference type="Proteomes" id="UP000316714">
    <property type="component" value="Unassembled WGS sequence"/>
</dbReference>
<dbReference type="Gene3D" id="1.10.150.130">
    <property type="match status" value="1"/>
</dbReference>
<evidence type="ECO:0000313" key="6">
    <source>
        <dbReference type="EMBL" id="TWT35606.1"/>
    </source>
</evidence>
<name>A0A5C5VAI3_9BACT</name>
<dbReference type="InterPro" id="IPR050808">
    <property type="entry name" value="Phage_Integrase"/>
</dbReference>
<dbReference type="Gene3D" id="1.10.443.10">
    <property type="entry name" value="Intergrase catalytic core"/>
    <property type="match status" value="1"/>
</dbReference>
<dbReference type="InterPro" id="IPR013762">
    <property type="entry name" value="Integrase-like_cat_sf"/>
</dbReference>
<dbReference type="InterPro" id="IPR010998">
    <property type="entry name" value="Integrase_recombinase_N"/>
</dbReference>
<dbReference type="OrthoDB" id="246806at2"/>
<dbReference type="Pfam" id="PF00589">
    <property type="entry name" value="Phage_integrase"/>
    <property type="match status" value="1"/>
</dbReference>
<keyword evidence="4" id="KW-0233">DNA recombination</keyword>
<gene>
    <name evidence="6" type="ORF">KOR34_05000</name>
</gene>
<dbReference type="EMBL" id="SIHJ01000001">
    <property type="protein sequence ID" value="TWT35606.1"/>
    <property type="molecule type" value="Genomic_DNA"/>
</dbReference>
<comment type="caution">
    <text evidence="6">The sequence shown here is derived from an EMBL/GenBank/DDBJ whole genome shotgun (WGS) entry which is preliminary data.</text>
</comment>
<evidence type="ECO:0000256" key="2">
    <source>
        <dbReference type="ARBA" id="ARBA00022908"/>
    </source>
</evidence>
<dbReference type="PROSITE" id="PS51898">
    <property type="entry name" value="TYR_RECOMBINASE"/>
    <property type="match status" value="1"/>
</dbReference>
<dbReference type="GO" id="GO:0015074">
    <property type="term" value="P:DNA integration"/>
    <property type="evidence" value="ECO:0007669"/>
    <property type="project" value="UniProtKB-KW"/>
</dbReference>
<evidence type="ECO:0000313" key="7">
    <source>
        <dbReference type="Proteomes" id="UP000316714"/>
    </source>
</evidence>
<evidence type="ECO:0000256" key="1">
    <source>
        <dbReference type="ARBA" id="ARBA00008857"/>
    </source>
</evidence>
<sequence length="380" mass="43185">MATKTAPIKPSKPYSGFPLTAHPCGQWAKKIKGKIYYFGVWADPDAAVRRFLEERDDLFAGRRPRSRDSESIDLHHLCNLFLNHNQARVERNELTELTWNKYFKTAKTILATLGRGRTLDSIGPADFSELHAAFSAETSNPHTLGSEVTRTRTIFNYAMKEGLTEKNIRFGIYFSRPKSRVYKAHRRSQNPKLLSAQEIWKLLDAAKYPFRAFVLLGINCGFGNTDCGKLPVSAIDVDRKWISFPRPKTEIERDCPLWPETIEAIQAGIDASPAPASEEVANLAFRTKYGKSWAASSSLSSEYRKLAERVGVYRPNVTFYALRHTFATIGGDVKDQIVVDRIMGHSDNSMAGAYRETISEQRFWDVANHVRDWLMKDRDI</sequence>
<evidence type="ECO:0000256" key="4">
    <source>
        <dbReference type="ARBA" id="ARBA00023172"/>
    </source>
</evidence>
<protein>
    <submittedName>
        <fullName evidence="6">Site-specific tyrosine recombinase XerD</fullName>
    </submittedName>
</protein>
<dbReference type="InterPro" id="IPR011010">
    <property type="entry name" value="DNA_brk_join_enz"/>
</dbReference>
<dbReference type="RefSeq" id="WP_146561904.1">
    <property type="nucleotide sequence ID" value="NZ_SIHJ01000001.1"/>
</dbReference>
<keyword evidence="2" id="KW-0229">DNA integration</keyword>
<reference evidence="6 7" key="1">
    <citation type="submission" date="2019-02" db="EMBL/GenBank/DDBJ databases">
        <title>Deep-cultivation of Planctomycetes and their phenomic and genomic characterization uncovers novel biology.</title>
        <authorList>
            <person name="Wiegand S."/>
            <person name="Jogler M."/>
            <person name="Boedeker C."/>
            <person name="Pinto D."/>
            <person name="Vollmers J."/>
            <person name="Rivas-Marin E."/>
            <person name="Kohn T."/>
            <person name="Peeters S.H."/>
            <person name="Heuer A."/>
            <person name="Rast P."/>
            <person name="Oberbeckmann S."/>
            <person name="Bunk B."/>
            <person name="Jeske O."/>
            <person name="Meyerdierks A."/>
            <person name="Storesund J.E."/>
            <person name="Kallscheuer N."/>
            <person name="Luecker S."/>
            <person name="Lage O.M."/>
            <person name="Pohl T."/>
            <person name="Merkel B.J."/>
            <person name="Hornburger P."/>
            <person name="Mueller R.-W."/>
            <person name="Bruemmer F."/>
            <person name="Labrenz M."/>
            <person name="Spormann A.M."/>
            <person name="Op Den Camp H."/>
            <person name="Overmann J."/>
            <person name="Amann R."/>
            <person name="Jetten M.S.M."/>
            <person name="Mascher T."/>
            <person name="Medema M.H."/>
            <person name="Devos D.P."/>
            <person name="Kaster A.-K."/>
            <person name="Ovreas L."/>
            <person name="Rohde M."/>
            <person name="Galperin M.Y."/>
            <person name="Jogler C."/>
        </authorList>
    </citation>
    <scope>NUCLEOTIDE SEQUENCE [LARGE SCALE GENOMIC DNA]</scope>
    <source>
        <strain evidence="6 7">KOR34</strain>
    </source>
</reference>
<dbReference type="SUPFAM" id="SSF56349">
    <property type="entry name" value="DNA breaking-rejoining enzymes"/>
    <property type="match status" value="1"/>
</dbReference>
<dbReference type="PANTHER" id="PTHR30629">
    <property type="entry name" value="PROPHAGE INTEGRASE"/>
    <property type="match status" value="1"/>
</dbReference>
<comment type="similarity">
    <text evidence="1">Belongs to the 'phage' integrase family.</text>
</comment>
<evidence type="ECO:0000256" key="3">
    <source>
        <dbReference type="ARBA" id="ARBA00023125"/>
    </source>
</evidence>
<dbReference type="GO" id="GO:0006310">
    <property type="term" value="P:DNA recombination"/>
    <property type="evidence" value="ECO:0007669"/>
    <property type="project" value="UniProtKB-KW"/>
</dbReference>
<keyword evidence="7" id="KW-1185">Reference proteome</keyword>
<dbReference type="AlphaFoldDB" id="A0A5C5VAI3"/>
<feature type="domain" description="Tyr recombinase" evidence="5">
    <location>
        <begin position="189"/>
        <end position="368"/>
    </location>
</feature>